<reference evidence="2" key="1">
    <citation type="submission" date="2021-11" db="EMBL/GenBank/DDBJ databases">
        <title>The first genome sequence of unculturable Mycoplasma faucium obtained by de novo assembly of metagenomic reads.</title>
        <authorList>
            <person name="Sabat A.J."/>
            <person name="Bathoorn E."/>
            <person name="Akkerboom V."/>
            <person name="Friedrich A.W."/>
        </authorList>
    </citation>
    <scope>NUCLEOTIDE SEQUENCE [LARGE SCALE GENOMIC DNA]</scope>
    <source>
        <strain evidence="2">UMCG-MFM1</strain>
    </source>
</reference>
<keyword evidence="3" id="KW-1185">Reference proteome</keyword>
<dbReference type="PANTHER" id="PTHR37825:SF1">
    <property type="entry name" value="TRNA(MET) CYTIDINE ACETATE LIGASE"/>
    <property type="match status" value="1"/>
</dbReference>
<dbReference type="InterPro" id="IPR014729">
    <property type="entry name" value="Rossmann-like_a/b/a_fold"/>
</dbReference>
<dbReference type="SUPFAM" id="SSF52374">
    <property type="entry name" value="Nucleotidylyl transferase"/>
    <property type="match status" value="1"/>
</dbReference>
<dbReference type="NCBIfam" id="NF010192">
    <property type="entry name" value="PRK13671.1"/>
    <property type="match status" value="1"/>
</dbReference>
<accession>A0ABZ2TQC6</accession>
<dbReference type="PANTHER" id="PTHR37825">
    <property type="entry name" value="TRNA(MET) CYTIDINE ACETATE LIGASE"/>
    <property type="match status" value="1"/>
</dbReference>
<dbReference type="EMBL" id="CP088155">
    <property type="protein sequence ID" value="WYM97363.1"/>
    <property type="molecule type" value="Genomic_DNA"/>
</dbReference>
<dbReference type="Gene3D" id="3.40.50.620">
    <property type="entry name" value="HUPs"/>
    <property type="match status" value="1"/>
</dbReference>
<proteinExistence type="predicted"/>
<evidence type="ECO:0000313" key="2">
    <source>
        <dbReference type="EMBL" id="WYM97363.1"/>
    </source>
</evidence>
<dbReference type="InterPro" id="IPR004821">
    <property type="entry name" value="Cyt_trans-like"/>
</dbReference>
<gene>
    <name evidence="2" type="ORF">LQ356_00495</name>
</gene>
<name>A0ABZ2TQC6_9BACT</name>
<protein>
    <submittedName>
        <fullName evidence="2">Nucleotidyltransferase</fullName>
    </submittedName>
</protein>
<sequence length="300" mass="34457">MLKIGLIAEFNPFHNGHKYLINQIKKQFKDCFLVVALSDDYNQRGEITIANFKERKLAALSNGVDKVIKLDLLSSTQAAHVFAKGAIDLLLKENINILCFGVSDENADINTYITSAQQIKDNKIKYDQILKEYLNKGFSYAYSTLESLKKISNSKYIPKDILGFEYTKYIINNNLNIKPFCFKRTIDSAAKNSDGIYATGSYIRQLIDNGLDYSKYTDMVIRQPIKKIEDLYSKFQQIVFSSSSSELSQILLMDEGMENLFKKNIHADSYVEFVNLCVSKRYTKSRIKRVILYTILDIKK</sequence>
<evidence type="ECO:0000256" key="1">
    <source>
        <dbReference type="ARBA" id="ARBA00022884"/>
    </source>
</evidence>
<dbReference type="InterPro" id="IPR008513">
    <property type="entry name" value="tRNA(Met)_cyd_acetate_ligase"/>
</dbReference>
<dbReference type="Proteomes" id="UP001622612">
    <property type="component" value="Chromosome"/>
</dbReference>
<keyword evidence="1" id="KW-0694">RNA-binding</keyword>
<dbReference type="RefSeq" id="WP_405311777.1">
    <property type="nucleotide sequence ID" value="NZ_CP088155.1"/>
</dbReference>
<dbReference type="NCBIfam" id="TIGR00125">
    <property type="entry name" value="cyt_tran_rel"/>
    <property type="match status" value="1"/>
</dbReference>
<dbReference type="Pfam" id="PF05636">
    <property type="entry name" value="HIGH_NTase1"/>
    <property type="match status" value="1"/>
</dbReference>
<organism evidence="2 3">
    <name type="scientific">Metamycoplasma faucium</name>
    <dbReference type="NCBI Taxonomy" id="56142"/>
    <lineage>
        <taxon>Bacteria</taxon>
        <taxon>Bacillati</taxon>
        <taxon>Mycoplasmatota</taxon>
        <taxon>Mycoplasmoidales</taxon>
        <taxon>Metamycoplasmataceae</taxon>
        <taxon>Metamycoplasma</taxon>
    </lineage>
</organism>
<evidence type="ECO:0000313" key="3">
    <source>
        <dbReference type="Proteomes" id="UP001622612"/>
    </source>
</evidence>